<proteinExistence type="predicted"/>
<dbReference type="RefSeq" id="WP_007567538.1">
    <property type="nucleotide sequence ID" value="NZ_JGDM01000116.1"/>
</dbReference>
<evidence type="ECO:0000256" key="1">
    <source>
        <dbReference type="SAM" id="Phobius"/>
    </source>
</evidence>
<dbReference type="AlphaFoldDB" id="A0A015Y737"/>
<keyword evidence="1" id="KW-0472">Membrane</keyword>
<keyword evidence="1 2" id="KW-0812">Transmembrane</keyword>
<comment type="caution">
    <text evidence="2">The sequence shown here is derived from an EMBL/GenBank/DDBJ whole genome shotgun (WGS) entry which is preliminary data.</text>
</comment>
<name>A0A015Y737_BACFG</name>
<protein>
    <submittedName>
        <fullName evidence="2">Putative transmembrane protein</fullName>
    </submittedName>
</protein>
<feature type="transmembrane region" description="Helical" evidence="1">
    <location>
        <begin position="56"/>
        <end position="76"/>
    </location>
</feature>
<dbReference type="EMBL" id="JGDM01000116">
    <property type="protein sequence ID" value="EXZ42255.1"/>
    <property type="molecule type" value="Genomic_DNA"/>
</dbReference>
<reference evidence="2 3" key="1">
    <citation type="submission" date="2014-02" db="EMBL/GenBank/DDBJ databases">
        <authorList>
            <person name="Sears C."/>
            <person name="Carroll K."/>
            <person name="Sack B.R."/>
            <person name="Qadri F."/>
            <person name="Myers L.L."/>
            <person name="Chung G.-T."/>
            <person name="Escheverria P."/>
            <person name="Fraser C.M."/>
            <person name="Sadzewicz L."/>
            <person name="Shefchek K.A."/>
            <person name="Tallon L."/>
            <person name="Das S.P."/>
            <person name="Daugherty S."/>
            <person name="Mongodin E.F."/>
        </authorList>
    </citation>
    <scope>NUCLEOTIDE SEQUENCE [LARGE SCALE GENOMIC DNA]</scope>
    <source>
        <strain evidence="2 3">2-F-2 #4</strain>
    </source>
</reference>
<gene>
    <name evidence="2" type="ORF">M076_4627</name>
</gene>
<organism evidence="2 3">
    <name type="scientific">Bacteroides fragilis str. 2-F-2 #4</name>
    <dbReference type="NCBI Taxonomy" id="1339280"/>
    <lineage>
        <taxon>Bacteria</taxon>
        <taxon>Pseudomonadati</taxon>
        <taxon>Bacteroidota</taxon>
        <taxon>Bacteroidia</taxon>
        <taxon>Bacteroidales</taxon>
        <taxon>Bacteroidaceae</taxon>
        <taxon>Bacteroides</taxon>
    </lineage>
</organism>
<evidence type="ECO:0000313" key="2">
    <source>
        <dbReference type="EMBL" id="EXZ42255.1"/>
    </source>
</evidence>
<dbReference type="Proteomes" id="UP000022272">
    <property type="component" value="Unassembled WGS sequence"/>
</dbReference>
<keyword evidence="1" id="KW-1133">Transmembrane helix</keyword>
<sequence>MNQNISAAETLFSAAHPDIKKITNISALILSLLFCAVGLCLLFFSSKVEDSSSASGPVLLVGGIAFLVAGGIRLMIRKRSLIYVPTGSLVKKGSCFFDAGDLSVLGRLLEEKTFDGKAEVLPKKDGGVRMDYMVSQDGNFAAVQLLKYVPYAYEPASSVLHYTGEEASAFVNALRVGRF</sequence>
<dbReference type="PATRIC" id="fig|1339280.3.peg.4420"/>
<evidence type="ECO:0000313" key="3">
    <source>
        <dbReference type="Proteomes" id="UP000022272"/>
    </source>
</evidence>
<accession>A0A015Y737</accession>
<feature type="transmembrane region" description="Helical" evidence="1">
    <location>
        <begin position="25"/>
        <end position="44"/>
    </location>
</feature>